<evidence type="ECO:0000313" key="2">
    <source>
        <dbReference type="Proteomes" id="UP001359559"/>
    </source>
</evidence>
<protein>
    <submittedName>
        <fullName evidence="1">Uncharacterized protein</fullName>
    </submittedName>
</protein>
<reference evidence="1 2" key="1">
    <citation type="submission" date="2024-01" db="EMBL/GenBank/DDBJ databases">
        <title>The genomes of 5 underutilized Papilionoideae crops provide insights into root nodulation and disease resistance.</title>
        <authorList>
            <person name="Yuan L."/>
        </authorList>
    </citation>
    <scope>NUCLEOTIDE SEQUENCE [LARGE SCALE GENOMIC DNA]</scope>
    <source>
        <strain evidence="1">LY-2023</strain>
        <tissue evidence="1">Leaf</tissue>
    </source>
</reference>
<proteinExistence type="predicted"/>
<evidence type="ECO:0000313" key="1">
    <source>
        <dbReference type="EMBL" id="KAK7300600.1"/>
    </source>
</evidence>
<comment type="caution">
    <text evidence="1">The sequence shown here is derived from an EMBL/GenBank/DDBJ whole genome shotgun (WGS) entry which is preliminary data.</text>
</comment>
<organism evidence="1 2">
    <name type="scientific">Clitoria ternatea</name>
    <name type="common">Butterfly pea</name>
    <dbReference type="NCBI Taxonomy" id="43366"/>
    <lineage>
        <taxon>Eukaryota</taxon>
        <taxon>Viridiplantae</taxon>
        <taxon>Streptophyta</taxon>
        <taxon>Embryophyta</taxon>
        <taxon>Tracheophyta</taxon>
        <taxon>Spermatophyta</taxon>
        <taxon>Magnoliopsida</taxon>
        <taxon>eudicotyledons</taxon>
        <taxon>Gunneridae</taxon>
        <taxon>Pentapetalae</taxon>
        <taxon>rosids</taxon>
        <taxon>fabids</taxon>
        <taxon>Fabales</taxon>
        <taxon>Fabaceae</taxon>
        <taxon>Papilionoideae</taxon>
        <taxon>50 kb inversion clade</taxon>
        <taxon>NPAAA clade</taxon>
        <taxon>indigoferoid/millettioid clade</taxon>
        <taxon>Phaseoleae</taxon>
        <taxon>Clitoria</taxon>
    </lineage>
</organism>
<sequence>MENREPEGHIEDLMFLEPRRLHFGTASSSTRKEQSLIDVDIIGSGDMEMMDEGNGSDLASQTVNFLFGDK</sequence>
<dbReference type="Proteomes" id="UP001359559">
    <property type="component" value="Unassembled WGS sequence"/>
</dbReference>
<dbReference type="EMBL" id="JAYKXN010000003">
    <property type="protein sequence ID" value="KAK7300600.1"/>
    <property type="molecule type" value="Genomic_DNA"/>
</dbReference>
<accession>A0AAN9JJY5</accession>
<keyword evidence="2" id="KW-1185">Reference proteome</keyword>
<gene>
    <name evidence="1" type="ORF">RJT34_11448</name>
</gene>
<name>A0AAN9JJY5_CLITE</name>
<dbReference type="AlphaFoldDB" id="A0AAN9JJY5"/>